<dbReference type="EMBL" id="OZ034820">
    <property type="protein sequence ID" value="CAL1399656.1"/>
    <property type="molecule type" value="Genomic_DNA"/>
</dbReference>
<proteinExistence type="predicted"/>
<name>A0AAV2FMT8_9ROSI</name>
<organism evidence="1 2">
    <name type="scientific">Linum trigynum</name>
    <dbReference type="NCBI Taxonomy" id="586398"/>
    <lineage>
        <taxon>Eukaryota</taxon>
        <taxon>Viridiplantae</taxon>
        <taxon>Streptophyta</taxon>
        <taxon>Embryophyta</taxon>
        <taxon>Tracheophyta</taxon>
        <taxon>Spermatophyta</taxon>
        <taxon>Magnoliopsida</taxon>
        <taxon>eudicotyledons</taxon>
        <taxon>Gunneridae</taxon>
        <taxon>Pentapetalae</taxon>
        <taxon>rosids</taxon>
        <taxon>fabids</taxon>
        <taxon>Malpighiales</taxon>
        <taxon>Linaceae</taxon>
        <taxon>Linum</taxon>
    </lineage>
</organism>
<protein>
    <submittedName>
        <fullName evidence="1">Uncharacterized protein</fullName>
    </submittedName>
</protein>
<gene>
    <name evidence="1" type="ORF">LTRI10_LOCUS39831</name>
</gene>
<dbReference type="Proteomes" id="UP001497516">
    <property type="component" value="Chromosome 7"/>
</dbReference>
<evidence type="ECO:0000313" key="1">
    <source>
        <dbReference type="EMBL" id="CAL1399656.1"/>
    </source>
</evidence>
<accession>A0AAV2FMT8</accession>
<reference evidence="1 2" key="1">
    <citation type="submission" date="2024-04" db="EMBL/GenBank/DDBJ databases">
        <authorList>
            <person name="Fracassetti M."/>
        </authorList>
    </citation>
    <scope>NUCLEOTIDE SEQUENCE [LARGE SCALE GENOMIC DNA]</scope>
</reference>
<sequence>MKRKQKKLDAFFPRNVLPCTGNHLEEEVQVVPRALNLGIDELSNVVVNEDSLISPRVTNPSFALIERDPGLRKLVWTFPPNKRDEIRRAYLSYGPLQVKLPNFPRTGDPDHPRGFQVAWYSEFPWVEYSESKDAAYCLPCYLFAEKPIAESGWDTFVNEGF</sequence>
<keyword evidence="2" id="KW-1185">Reference proteome</keyword>
<dbReference type="AlphaFoldDB" id="A0AAV2FMT8"/>
<evidence type="ECO:0000313" key="2">
    <source>
        <dbReference type="Proteomes" id="UP001497516"/>
    </source>
</evidence>